<proteinExistence type="predicted"/>
<comment type="caution">
    <text evidence="1">The sequence shown here is derived from an EMBL/GenBank/DDBJ whole genome shotgun (WGS) entry which is preliminary data.</text>
</comment>
<name>T1CI65_9PORP</name>
<evidence type="ECO:0000313" key="2">
    <source>
        <dbReference type="Proteomes" id="UP000018031"/>
    </source>
</evidence>
<gene>
    <name evidence="1" type="ORF">PORCRE_1474</name>
</gene>
<sequence length="40" mass="4535">MPWFRMSEYDNGPPRLSTGQSIVCLKEGSDPPLIRKRKSG</sequence>
<reference evidence="2" key="1">
    <citation type="journal article" date="2013" name="Genome">
        <title>Draft Genome Sequences of Porphyromonas crevioricanis JCM 15906T and Porphyromonas cansulci JCM 13913T Isolated from a Canine Oral Cavity.</title>
        <authorList>
            <person name="Sakamoto M."/>
            <person name="Tanaka N."/>
            <person name="Shiwa Y."/>
            <person name="Yoshikawa H."/>
            <person name="Ohkuma M."/>
        </authorList>
    </citation>
    <scope>NUCLEOTIDE SEQUENCE [LARGE SCALE GENOMIC DNA]</scope>
    <source>
        <strain evidence="2">JCM 15906</strain>
    </source>
</reference>
<dbReference type="EMBL" id="BAOU01000040">
    <property type="protein sequence ID" value="GAD05766.1"/>
    <property type="molecule type" value="Genomic_DNA"/>
</dbReference>
<dbReference type="AlphaFoldDB" id="T1CI65"/>
<organism evidence="1 2">
    <name type="scientific">Porphyromonas crevioricanis JCM 15906</name>
    <dbReference type="NCBI Taxonomy" id="1305617"/>
    <lineage>
        <taxon>Bacteria</taxon>
        <taxon>Pseudomonadati</taxon>
        <taxon>Bacteroidota</taxon>
        <taxon>Bacteroidia</taxon>
        <taxon>Bacteroidales</taxon>
        <taxon>Porphyromonadaceae</taxon>
        <taxon>Porphyromonas</taxon>
    </lineage>
</organism>
<reference evidence="1 2" key="2">
    <citation type="journal article" date="2013" name="Genome Announc.">
        <title>Draft Genome Sequences of Porphyromonas crevioricanis JCM 15906T and Porphyromonas cansulci JCM 13913T Isolated from a Canine Oral Cavity.</title>
        <authorList>
            <person name="Sakamoto M."/>
            <person name="Tanaka N."/>
            <person name="Shiwa Y."/>
            <person name="Yoshikawa H."/>
            <person name="Ohkuma M."/>
        </authorList>
    </citation>
    <scope>NUCLEOTIDE SEQUENCE [LARGE SCALE GENOMIC DNA]</scope>
    <source>
        <strain evidence="1 2">JCM 15906</strain>
    </source>
</reference>
<dbReference type="Proteomes" id="UP000018031">
    <property type="component" value="Unassembled WGS sequence"/>
</dbReference>
<evidence type="ECO:0000313" key="1">
    <source>
        <dbReference type="EMBL" id="GAD05766.1"/>
    </source>
</evidence>
<protein>
    <submittedName>
        <fullName evidence="1">Uncharacterized protein</fullName>
    </submittedName>
</protein>
<accession>T1CI65</accession>